<dbReference type="Proteomes" id="UP001305746">
    <property type="component" value="Unassembled WGS sequence"/>
</dbReference>
<evidence type="ECO:0000313" key="4">
    <source>
        <dbReference type="Proteomes" id="UP001305746"/>
    </source>
</evidence>
<proteinExistence type="inferred from homology"/>
<evidence type="ECO:0000256" key="1">
    <source>
        <dbReference type="ARBA" id="ARBA00010333"/>
    </source>
</evidence>
<comment type="caution">
    <text evidence="3">The sequence shown here is derived from an EMBL/GenBank/DDBJ whole genome shotgun (WGS) entry which is preliminary data.</text>
</comment>
<keyword evidence="2" id="KW-0732">Signal</keyword>
<dbReference type="SUPFAM" id="SSF53850">
    <property type="entry name" value="Periplasmic binding protein-like II"/>
    <property type="match status" value="1"/>
</dbReference>
<evidence type="ECO:0000256" key="2">
    <source>
        <dbReference type="SAM" id="SignalP"/>
    </source>
</evidence>
<dbReference type="RefSeq" id="WP_322856145.1">
    <property type="nucleotide sequence ID" value="NZ_JAYDCJ010000003.1"/>
</dbReference>
<dbReference type="EMBL" id="JAYDCJ010000003">
    <property type="protein sequence ID" value="MEA1081696.1"/>
    <property type="molecule type" value="Genomic_DNA"/>
</dbReference>
<gene>
    <name evidence="3" type="ORF">U5822_13550</name>
</gene>
<dbReference type="PANTHER" id="PTHR35936">
    <property type="entry name" value="MEMBRANE-BOUND LYTIC MUREIN TRANSGLYCOSYLASE F"/>
    <property type="match status" value="1"/>
</dbReference>
<sequence length="278" mass="31392">MKALAAACLIWMYGAFSAEPSWSEPQAKVGLNVSIAAPAFWCPYACDKNEPRWGAAVEIARTALASGGHKVTYQNSPYERALYEVREGRIDATVPTFKGEASDFIFPKHAVSSTEYCFYVSQDETWRYSDLESLGNIHFVATSGYTYGQMLDAYISANLEQSVTLLRGENIPDRMRRLVKMERNDALLDDRLLFEFERDDEDLINAGCLPQLHRGYLALSPKTPDRSKAIAEAFDRGFEQIQANGQICRILEKYGLTARFVPHLNERHCPRQSRTGKD</sequence>
<comment type="similarity">
    <text evidence="1">Belongs to the bacterial solute-binding protein 3 family.</text>
</comment>
<reference evidence="3 4" key="1">
    <citation type="submission" date="2023-12" db="EMBL/GenBank/DDBJ databases">
        <title>Marinobacter qingdaonensis sp. nov., isolated from the intertidal sediment of Qingdao, PR China.</title>
        <authorList>
            <person name="Li Y."/>
        </authorList>
    </citation>
    <scope>NUCLEOTIDE SEQUENCE [LARGE SCALE GENOMIC DNA]</scope>
    <source>
        <strain evidence="3 4">ASW11-75</strain>
    </source>
</reference>
<accession>A0ABU5P0V2</accession>
<evidence type="ECO:0000313" key="3">
    <source>
        <dbReference type="EMBL" id="MEA1081696.1"/>
    </source>
</evidence>
<feature type="signal peptide" evidence="2">
    <location>
        <begin position="1"/>
        <end position="17"/>
    </location>
</feature>
<dbReference type="Gene3D" id="3.40.190.10">
    <property type="entry name" value="Periplasmic binding protein-like II"/>
    <property type="match status" value="2"/>
</dbReference>
<name>A0ABU5P0V2_9GAMM</name>
<feature type="chain" id="PRO_5046201090" evidence="2">
    <location>
        <begin position="18"/>
        <end position="278"/>
    </location>
</feature>
<organism evidence="3 4">
    <name type="scientific">Marinobacter qingdaonensis</name>
    <dbReference type="NCBI Taxonomy" id="3108486"/>
    <lineage>
        <taxon>Bacteria</taxon>
        <taxon>Pseudomonadati</taxon>
        <taxon>Pseudomonadota</taxon>
        <taxon>Gammaproteobacteria</taxon>
        <taxon>Pseudomonadales</taxon>
        <taxon>Marinobacteraceae</taxon>
        <taxon>Marinobacter</taxon>
    </lineage>
</organism>
<dbReference type="PANTHER" id="PTHR35936:SF25">
    <property type="entry name" value="ABC TRANSPORTER SUBSTRATE-BINDING PROTEIN"/>
    <property type="match status" value="1"/>
</dbReference>
<keyword evidence="4" id="KW-1185">Reference proteome</keyword>
<protein>
    <submittedName>
        <fullName evidence="3">ABC transporter substrate-binding protein</fullName>
    </submittedName>
</protein>